<evidence type="ECO:0000256" key="5">
    <source>
        <dbReference type="ARBA" id="ARBA00022692"/>
    </source>
</evidence>
<evidence type="ECO:0000313" key="11">
    <source>
        <dbReference type="Proteomes" id="UP000247476"/>
    </source>
</evidence>
<feature type="transmembrane region" description="Helical" evidence="8">
    <location>
        <begin position="333"/>
        <end position="355"/>
    </location>
</feature>
<dbReference type="Pfam" id="PF13231">
    <property type="entry name" value="PMT_2"/>
    <property type="match status" value="1"/>
</dbReference>
<feature type="transmembrane region" description="Helical" evidence="8">
    <location>
        <begin position="184"/>
        <end position="211"/>
    </location>
</feature>
<dbReference type="OrthoDB" id="136232at2"/>
<evidence type="ECO:0000256" key="4">
    <source>
        <dbReference type="ARBA" id="ARBA00022679"/>
    </source>
</evidence>
<evidence type="ECO:0000259" key="9">
    <source>
        <dbReference type="Pfam" id="PF13231"/>
    </source>
</evidence>
<evidence type="ECO:0000256" key="3">
    <source>
        <dbReference type="ARBA" id="ARBA00022676"/>
    </source>
</evidence>
<feature type="transmembrane region" description="Helical" evidence="8">
    <location>
        <begin position="362"/>
        <end position="380"/>
    </location>
</feature>
<evidence type="ECO:0000313" key="10">
    <source>
        <dbReference type="EMBL" id="PYI53121.1"/>
    </source>
</evidence>
<evidence type="ECO:0000256" key="7">
    <source>
        <dbReference type="ARBA" id="ARBA00023136"/>
    </source>
</evidence>
<gene>
    <name evidence="10" type="ORF">DLM86_19220</name>
</gene>
<dbReference type="Proteomes" id="UP000247476">
    <property type="component" value="Unassembled WGS sequence"/>
</dbReference>
<feature type="transmembrane region" description="Helical" evidence="8">
    <location>
        <begin position="104"/>
        <end position="124"/>
    </location>
</feature>
<dbReference type="GO" id="GO:0005886">
    <property type="term" value="C:plasma membrane"/>
    <property type="evidence" value="ECO:0007669"/>
    <property type="project" value="UniProtKB-SubCell"/>
</dbReference>
<dbReference type="InterPro" id="IPR038731">
    <property type="entry name" value="RgtA/B/C-like"/>
</dbReference>
<comment type="subcellular location">
    <subcellularLocation>
        <location evidence="1">Cell membrane</location>
        <topology evidence="1">Multi-pass membrane protein</topology>
    </subcellularLocation>
</comment>
<keyword evidence="7 8" id="KW-0472">Membrane</keyword>
<sequence length="421" mass="47991">MDRTGEPLGRRTAINVYRAALGVILTLALALRLHYVLNETYAPVEWDQLEYTKLAIQLLEHGFYAYRDTVPNTLVTPGFPMLLVAVYALFGYDAANPASMDSYMAVRVLNCFMSVGAIGFLYLIGTRLFHRFAGLLAALFAAVYAQYVWACSLILTEVPFLLAFTAFLYMQVRVVQDNRLRDHAIMGLLLAAVVLIRPNTLPLAVVPYLFLWARHRKPFAKEIGYAAAAFVLLMSPWWIRNGMTFHAFIPVARGEAGNPFLGGTDPYFRGTIDWTRVNAMSGEEQMAEGLRRIKQGLIDDPWLWIKWFTVGKFAVFFNHLWVGPYQVFVPDWYFAALRRLHFLLVYAGWFTLLTLRTRSLRLLFANLALFLGIHLLFIPVDRYSFGMMPFLMLGTAYLASSAAFVLARLVRLIPAWRQRPE</sequence>
<feature type="transmembrane region" description="Helical" evidence="8">
    <location>
        <begin position="74"/>
        <end position="92"/>
    </location>
</feature>
<name>A0A2V5K1W0_9BACL</name>
<dbReference type="GO" id="GO:0009103">
    <property type="term" value="P:lipopolysaccharide biosynthetic process"/>
    <property type="evidence" value="ECO:0007669"/>
    <property type="project" value="UniProtKB-ARBA"/>
</dbReference>
<feature type="transmembrane region" description="Helical" evidence="8">
    <location>
        <begin position="223"/>
        <end position="239"/>
    </location>
</feature>
<dbReference type="PANTHER" id="PTHR33908">
    <property type="entry name" value="MANNOSYLTRANSFERASE YKCB-RELATED"/>
    <property type="match status" value="1"/>
</dbReference>
<feature type="transmembrane region" description="Helical" evidence="8">
    <location>
        <begin position="386"/>
        <end position="410"/>
    </location>
</feature>
<evidence type="ECO:0000256" key="1">
    <source>
        <dbReference type="ARBA" id="ARBA00004651"/>
    </source>
</evidence>
<dbReference type="InterPro" id="IPR050297">
    <property type="entry name" value="LipidA_mod_glycosyltrf_83"/>
</dbReference>
<keyword evidence="2" id="KW-1003">Cell membrane</keyword>
<evidence type="ECO:0000256" key="8">
    <source>
        <dbReference type="SAM" id="Phobius"/>
    </source>
</evidence>
<keyword evidence="5 8" id="KW-0812">Transmembrane</keyword>
<keyword evidence="4" id="KW-0808">Transferase</keyword>
<dbReference type="PANTHER" id="PTHR33908:SF11">
    <property type="entry name" value="MEMBRANE PROTEIN"/>
    <property type="match status" value="1"/>
</dbReference>
<reference evidence="10 11" key="1">
    <citation type="submission" date="2018-05" db="EMBL/GenBank/DDBJ databases">
        <title>Paenibacillus flagellatus sp. nov., isolated from selenium mineral soil.</title>
        <authorList>
            <person name="Dai X."/>
        </authorList>
    </citation>
    <scope>NUCLEOTIDE SEQUENCE [LARGE SCALE GENOMIC DNA]</scope>
    <source>
        <strain evidence="10 11">DXL2</strain>
    </source>
</reference>
<dbReference type="AlphaFoldDB" id="A0A2V5K1W0"/>
<feature type="domain" description="Glycosyltransferase RgtA/B/C/D-like" evidence="9">
    <location>
        <begin position="100"/>
        <end position="238"/>
    </location>
</feature>
<keyword evidence="6 8" id="KW-1133">Transmembrane helix</keyword>
<feature type="transmembrane region" description="Helical" evidence="8">
    <location>
        <begin position="16"/>
        <end position="37"/>
    </location>
</feature>
<feature type="transmembrane region" description="Helical" evidence="8">
    <location>
        <begin position="301"/>
        <end position="321"/>
    </location>
</feature>
<dbReference type="GO" id="GO:0016763">
    <property type="term" value="F:pentosyltransferase activity"/>
    <property type="evidence" value="ECO:0007669"/>
    <property type="project" value="TreeGrafter"/>
</dbReference>
<evidence type="ECO:0000256" key="6">
    <source>
        <dbReference type="ARBA" id="ARBA00022989"/>
    </source>
</evidence>
<feature type="transmembrane region" description="Helical" evidence="8">
    <location>
        <begin position="144"/>
        <end position="172"/>
    </location>
</feature>
<keyword evidence="11" id="KW-1185">Reference proteome</keyword>
<dbReference type="RefSeq" id="WP_110841669.1">
    <property type="nucleotide sequence ID" value="NZ_QJVJ01000008.1"/>
</dbReference>
<dbReference type="EMBL" id="QJVJ01000008">
    <property type="protein sequence ID" value="PYI53121.1"/>
    <property type="molecule type" value="Genomic_DNA"/>
</dbReference>
<comment type="caution">
    <text evidence="10">The sequence shown here is derived from an EMBL/GenBank/DDBJ whole genome shotgun (WGS) entry which is preliminary data.</text>
</comment>
<accession>A0A2V5K1W0</accession>
<proteinExistence type="predicted"/>
<protein>
    <recommendedName>
        <fullName evidence="9">Glycosyltransferase RgtA/B/C/D-like domain-containing protein</fullName>
    </recommendedName>
</protein>
<evidence type="ECO:0000256" key="2">
    <source>
        <dbReference type="ARBA" id="ARBA00022475"/>
    </source>
</evidence>
<organism evidence="10 11">
    <name type="scientific">Paenibacillus flagellatus</name>
    <dbReference type="NCBI Taxonomy" id="2211139"/>
    <lineage>
        <taxon>Bacteria</taxon>
        <taxon>Bacillati</taxon>
        <taxon>Bacillota</taxon>
        <taxon>Bacilli</taxon>
        <taxon>Bacillales</taxon>
        <taxon>Paenibacillaceae</taxon>
        <taxon>Paenibacillus</taxon>
    </lineage>
</organism>
<keyword evidence="3" id="KW-0328">Glycosyltransferase</keyword>